<keyword evidence="2" id="KW-0812">Transmembrane</keyword>
<dbReference type="InterPro" id="IPR036514">
    <property type="entry name" value="SGNH_hydro_sf"/>
</dbReference>
<dbReference type="AlphaFoldDB" id="A0A3L6ZYZ2"/>
<dbReference type="InterPro" id="IPR013830">
    <property type="entry name" value="SGNH_hydro"/>
</dbReference>
<organism evidence="4 5">
    <name type="scientific">Mycetocola manganoxydans</name>
    <dbReference type="NCBI Taxonomy" id="699879"/>
    <lineage>
        <taxon>Bacteria</taxon>
        <taxon>Bacillati</taxon>
        <taxon>Actinomycetota</taxon>
        <taxon>Actinomycetes</taxon>
        <taxon>Micrococcales</taxon>
        <taxon>Microbacteriaceae</taxon>
        <taxon>Mycetocola</taxon>
    </lineage>
</organism>
<evidence type="ECO:0000259" key="3">
    <source>
        <dbReference type="Pfam" id="PF13472"/>
    </source>
</evidence>
<proteinExistence type="predicted"/>
<keyword evidence="2" id="KW-0472">Membrane</keyword>
<keyword evidence="2" id="KW-1133">Transmembrane helix</keyword>
<feature type="region of interest" description="Disordered" evidence="1">
    <location>
        <begin position="1"/>
        <end position="26"/>
    </location>
</feature>
<dbReference type="GO" id="GO:0016787">
    <property type="term" value="F:hydrolase activity"/>
    <property type="evidence" value="ECO:0007669"/>
    <property type="project" value="UniProtKB-KW"/>
</dbReference>
<evidence type="ECO:0000256" key="2">
    <source>
        <dbReference type="SAM" id="Phobius"/>
    </source>
</evidence>
<dbReference type="Proteomes" id="UP000270299">
    <property type="component" value="Unassembled WGS sequence"/>
</dbReference>
<feature type="transmembrane region" description="Helical" evidence="2">
    <location>
        <begin position="31"/>
        <end position="55"/>
    </location>
</feature>
<feature type="domain" description="SGNH hydrolase-type esterase" evidence="3">
    <location>
        <begin position="159"/>
        <end position="288"/>
    </location>
</feature>
<dbReference type="OrthoDB" id="5102366at2"/>
<keyword evidence="5" id="KW-1185">Reference proteome</keyword>
<keyword evidence="4" id="KW-0378">Hydrolase</keyword>
<gene>
    <name evidence="4" type="ORF">D9V29_04305</name>
</gene>
<dbReference type="EMBL" id="RCUV01000005">
    <property type="protein sequence ID" value="RLP72382.1"/>
    <property type="molecule type" value="Genomic_DNA"/>
</dbReference>
<evidence type="ECO:0000313" key="5">
    <source>
        <dbReference type="Proteomes" id="UP000270299"/>
    </source>
</evidence>
<comment type="caution">
    <text evidence="4">The sequence shown here is derived from an EMBL/GenBank/DDBJ whole genome shotgun (WGS) entry which is preliminary data.</text>
</comment>
<name>A0A3L6ZYZ2_9MICO</name>
<dbReference type="SUPFAM" id="SSF52266">
    <property type="entry name" value="SGNH hydrolase"/>
    <property type="match status" value="1"/>
</dbReference>
<dbReference type="Pfam" id="PF13472">
    <property type="entry name" value="Lipase_GDSL_2"/>
    <property type="match status" value="1"/>
</dbReference>
<evidence type="ECO:0000313" key="4">
    <source>
        <dbReference type="EMBL" id="RLP72382.1"/>
    </source>
</evidence>
<dbReference type="Gene3D" id="3.40.50.1110">
    <property type="entry name" value="SGNH hydrolase"/>
    <property type="match status" value="1"/>
</dbReference>
<protein>
    <submittedName>
        <fullName evidence="4">SGNH/GDSL hydrolase family protein</fullName>
    </submittedName>
</protein>
<evidence type="ECO:0000256" key="1">
    <source>
        <dbReference type="SAM" id="MobiDB-lite"/>
    </source>
</evidence>
<feature type="compositionally biased region" description="Polar residues" evidence="1">
    <location>
        <begin position="1"/>
        <end position="10"/>
    </location>
</feature>
<reference evidence="4 5" key="1">
    <citation type="submission" date="2018-10" db="EMBL/GenBank/DDBJ databases">
        <authorList>
            <person name="Li J."/>
        </authorList>
    </citation>
    <scope>NUCLEOTIDE SEQUENCE [LARGE SCALE GENOMIC DNA]</scope>
    <source>
        <strain evidence="4 5">CCTCC AB209002</strain>
    </source>
</reference>
<accession>A0A3L6ZYZ2</accession>
<sequence length="300" mass="31936">MDFPAPSTTYPRAMRTTPQPRRRRDRGSGSLLRLVLVRVGLPALAIAIVASVAFATIPRPAAGTSAGADGGPPIAAERQSSLVPFADARDRLADENRPFVVTVIGDSTGDAPGEWVDLAFRQLAEETDRPLVQHSWDLVNSSYLPAVESNADAASAPLIVWNGSASGKTGEYSLAHFDTLVPAQPDLVIFNHGLNNVPKPAAVGPQLTALVAEVERYWPATAGFAAILENPRFDAWADAHRDVIDNVTSWLGEHSSVRSIDVHSAYLAVEPEALLLPDLLHPNPAGSAVTAATVLEALRR</sequence>